<evidence type="ECO:0000256" key="1">
    <source>
        <dbReference type="SAM" id="Phobius"/>
    </source>
</evidence>
<organism evidence="3 4">
    <name type="scientific">Flavobacterium okayamense</name>
    <dbReference type="NCBI Taxonomy" id="2830782"/>
    <lineage>
        <taxon>Bacteria</taxon>
        <taxon>Pseudomonadati</taxon>
        <taxon>Bacteroidota</taxon>
        <taxon>Flavobacteriia</taxon>
        <taxon>Flavobacteriales</taxon>
        <taxon>Flavobacteriaceae</taxon>
        <taxon>Flavobacterium</taxon>
    </lineage>
</organism>
<feature type="transmembrane region" description="Helical" evidence="1">
    <location>
        <begin position="145"/>
        <end position="168"/>
    </location>
</feature>
<protein>
    <recommendedName>
        <fullName evidence="2">Vitamin uptake-like sensor domain-containing protein</fullName>
    </recommendedName>
</protein>
<dbReference type="EMBL" id="AP024749">
    <property type="protein sequence ID" value="BCY28832.1"/>
    <property type="molecule type" value="Genomic_DNA"/>
</dbReference>
<evidence type="ECO:0000313" key="3">
    <source>
        <dbReference type="EMBL" id="BCY28832.1"/>
    </source>
</evidence>
<dbReference type="Pfam" id="PF20973">
    <property type="entry name" value="VUPS"/>
    <property type="match status" value="1"/>
</dbReference>
<reference evidence="3 4" key="1">
    <citation type="submission" date="2021-06" db="EMBL/GenBank/DDBJ databases">
        <title>Whole genome sequences of Flavobacterium sp. KK2020170 and assembly.</title>
        <authorList>
            <person name="Kitahara K."/>
            <person name="Miyoshi S."/>
            <person name="Uesaka K."/>
        </authorList>
    </citation>
    <scope>NUCLEOTIDE SEQUENCE [LARGE SCALE GENOMIC DNA]</scope>
    <source>
        <strain evidence="3 4">KK2020170</strain>
    </source>
</reference>
<gene>
    <name evidence="3" type="ORF">KK2020170_17000</name>
</gene>
<feature type="domain" description="Vitamin uptake-like sensor" evidence="2">
    <location>
        <begin position="3"/>
        <end position="201"/>
    </location>
</feature>
<feature type="transmembrane region" description="Helical" evidence="1">
    <location>
        <begin position="112"/>
        <end position="133"/>
    </location>
</feature>
<evidence type="ECO:0000313" key="4">
    <source>
        <dbReference type="Proteomes" id="UP000825258"/>
    </source>
</evidence>
<feature type="transmembrane region" description="Helical" evidence="1">
    <location>
        <begin position="12"/>
        <end position="32"/>
    </location>
</feature>
<proteinExistence type="predicted"/>
<name>A0ABM7S658_9FLAO</name>
<dbReference type="InterPro" id="IPR048533">
    <property type="entry name" value="VUPS"/>
</dbReference>
<keyword evidence="1" id="KW-1133">Transmembrane helix</keyword>
<feature type="transmembrane region" description="Helical" evidence="1">
    <location>
        <begin position="38"/>
        <end position="58"/>
    </location>
</feature>
<sequence length="224" mass="26063">MHGMRRQIGYGVLYVFVGALQFFQTLLVSNVYDNDFLGFKFSPGSTIFYTATLFVIFLTSYTENLIKTRGLIYGLLISNIAITLFSHFLLIHSETDDQSNSVFLEELLNFELTLFLIGTSLLYIEGMLIVILYQILELKLPKIPLFFKLLLTMSIVCLFDSVCFYTFFYFNVENYEDLMLGNIVGKQLTVVIFTFFFYFYLTQLANLKTRKPKSVRETLKVFTF</sequence>
<keyword evidence="4" id="KW-1185">Reference proteome</keyword>
<feature type="transmembrane region" description="Helical" evidence="1">
    <location>
        <begin position="70"/>
        <end position="92"/>
    </location>
</feature>
<evidence type="ECO:0000259" key="2">
    <source>
        <dbReference type="Pfam" id="PF20973"/>
    </source>
</evidence>
<accession>A0ABM7S658</accession>
<feature type="transmembrane region" description="Helical" evidence="1">
    <location>
        <begin position="188"/>
        <end position="207"/>
    </location>
</feature>
<keyword evidence="1" id="KW-0472">Membrane</keyword>
<keyword evidence="1" id="KW-0812">Transmembrane</keyword>
<dbReference type="Proteomes" id="UP000825258">
    <property type="component" value="Chromosome"/>
</dbReference>